<proteinExistence type="predicted"/>
<dbReference type="Pfam" id="PF00963">
    <property type="entry name" value="Cohesin"/>
    <property type="match status" value="1"/>
</dbReference>
<gene>
    <name evidence="2" type="ORF">HGIILDEE_00023</name>
</gene>
<dbReference type="GO" id="GO:0000272">
    <property type="term" value="P:polysaccharide catabolic process"/>
    <property type="evidence" value="ECO:0007669"/>
    <property type="project" value="InterPro"/>
</dbReference>
<evidence type="ECO:0000313" key="2">
    <source>
        <dbReference type="EMBL" id="QNO56734.1"/>
    </source>
</evidence>
<dbReference type="InterPro" id="IPR002102">
    <property type="entry name" value="Cohesin_dom"/>
</dbReference>
<dbReference type="EMBL" id="MT631666">
    <property type="protein sequence ID" value="QNO56734.1"/>
    <property type="molecule type" value="Genomic_DNA"/>
</dbReference>
<organism evidence="2">
    <name type="scientific">Candidatus Methanophaga sp. ANME-1 ERB7</name>
    <dbReference type="NCBI Taxonomy" id="2759913"/>
    <lineage>
        <taxon>Archaea</taxon>
        <taxon>Methanobacteriati</taxon>
        <taxon>Methanobacteriota</taxon>
        <taxon>Stenosarchaea group</taxon>
        <taxon>Methanomicrobia</taxon>
        <taxon>Candidatus Methanophagales</taxon>
        <taxon>Candidatus Methanophagaceae</taxon>
        <taxon>Candidatus Methanophaga</taxon>
    </lineage>
</organism>
<dbReference type="SUPFAM" id="SSF49384">
    <property type="entry name" value="Carbohydrate-binding domain"/>
    <property type="match status" value="1"/>
</dbReference>
<accession>A0A7G9Z900</accession>
<feature type="domain" description="Cohesin" evidence="1">
    <location>
        <begin position="23"/>
        <end position="71"/>
    </location>
</feature>
<dbReference type="InterPro" id="IPR008965">
    <property type="entry name" value="CBM2/CBM3_carb-bd_dom_sf"/>
</dbReference>
<evidence type="ECO:0000259" key="1">
    <source>
        <dbReference type="Pfam" id="PF00963"/>
    </source>
</evidence>
<dbReference type="AlphaFoldDB" id="A0A7G9Z900"/>
<protein>
    <recommendedName>
        <fullName evidence="1">Cohesin domain-containing protein</fullName>
    </recommendedName>
</protein>
<reference evidence="2" key="1">
    <citation type="submission" date="2020-06" db="EMBL/GenBank/DDBJ databases">
        <title>Unique genomic features of the anaerobic methanotrophic archaea.</title>
        <authorList>
            <person name="Chadwick G.L."/>
            <person name="Skennerton C.T."/>
            <person name="Laso-Perez R."/>
            <person name="Leu A.O."/>
            <person name="Speth D.R."/>
            <person name="Yu H."/>
            <person name="Morgan-Lang C."/>
            <person name="Hatzenpichler R."/>
            <person name="Goudeau D."/>
            <person name="Malmstrom R."/>
            <person name="Brazelton W.J."/>
            <person name="Woyke T."/>
            <person name="Hallam S.J."/>
            <person name="Tyson G.W."/>
            <person name="Wegener G."/>
            <person name="Boetius A."/>
            <person name="Orphan V."/>
        </authorList>
    </citation>
    <scope>NUCLEOTIDE SEQUENCE</scope>
</reference>
<name>A0A7G9Z900_9EURY</name>
<dbReference type="Gene3D" id="2.60.40.680">
    <property type="match status" value="1"/>
</dbReference>
<dbReference type="GO" id="GO:0030246">
    <property type="term" value="F:carbohydrate binding"/>
    <property type="evidence" value="ECO:0007669"/>
    <property type="project" value="InterPro"/>
</dbReference>
<sequence length="75" mass="7825">MVAAVFGTFAPIAVALPTATSLGVDDASGYMDTHVIIPVNITNVQGGPVPSIKFDVLYNNSDITIVDVQKGHPSR</sequence>